<feature type="compositionally biased region" description="Low complexity" evidence="6">
    <location>
        <begin position="279"/>
        <end position="299"/>
    </location>
</feature>
<dbReference type="GO" id="GO:0005886">
    <property type="term" value="C:plasma membrane"/>
    <property type="evidence" value="ECO:0007669"/>
    <property type="project" value="TreeGrafter"/>
</dbReference>
<feature type="transmembrane region" description="Helical" evidence="7">
    <location>
        <begin position="112"/>
        <end position="132"/>
    </location>
</feature>
<dbReference type="InterPro" id="IPR004680">
    <property type="entry name" value="Cit_transptr-like_dom"/>
</dbReference>
<feature type="transmembrane region" description="Helical" evidence="7">
    <location>
        <begin position="434"/>
        <end position="458"/>
    </location>
</feature>
<feature type="region of interest" description="Disordered" evidence="6">
    <location>
        <begin position="263"/>
        <end position="316"/>
    </location>
</feature>
<evidence type="ECO:0000256" key="6">
    <source>
        <dbReference type="SAM" id="MobiDB-lite"/>
    </source>
</evidence>
<keyword evidence="5 7" id="KW-0472">Membrane</keyword>
<feature type="transmembrane region" description="Helical" evidence="7">
    <location>
        <begin position="743"/>
        <end position="768"/>
    </location>
</feature>
<dbReference type="RefSeq" id="XP_013433132.1">
    <property type="nucleotide sequence ID" value="XM_013577678.1"/>
</dbReference>
<dbReference type="GO" id="GO:0022857">
    <property type="term" value="F:transmembrane transporter activity"/>
    <property type="evidence" value="ECO:0007669"/>
    <property type="project" value="UniProtKB-ARBA"/>
</dbReference>
<sequence>MSQQQQQQQLQNTANLLHWSRYSSSSAELPLEDVPLESSSREETDPAEAREWGPASPLGASPGAPGAPEAPGGAGELAQDRQDLLPAKRRGGWAALKVLQELLSVAAFHRQLLLTVFCFSFPLLLFAGWSCADSRARCLYAVAVMVLCWLSNCLDPYAVALLPFVLFPGLRVASVGLVASFYMNSVSFLIFGSSMMAAALRRVKLDLAAARWLARISPQHPEDLALCLMLTCFSISTCLSNTGTMLIFCPIIDLLIRGLHPRTYGGESSPADGGGPAPQQQQQQRQQQRQQQQQQQQQQESVDSDLSRCASGSRGKVSPLDNCLCVISVAPSTAVTGSSPAAAASPPPQQQEASGPLDQQLEEEILHEPPKLRRIRNLLFIGCAYAATLGGSATVTGSTSNAIFLAVLDAMYATLPAAAGAGGPQVNPVTYTTWLVVSLPLALVQLFMVWASLCALWTGPRATKAALARLACCCCRPLKAALCCCCCCKWARPRRASRELSPAAAAPGGPGSQGAPGGTRGPTGDPCAAEHGELYWGRVYVVVAWLLLVCLWLSRKTIVAAVPGWGTPWEGFIDDSFAAVVVPLGLWFAPLYPRRPKPSIARAISAPVRWAKRQRRVRFPENDADEAPAAAAAAAPRTAAATRKQPEFEGILTFSVVEKEMDWGLLFLLGSGFVVASVSHVCGLDLVLIDYMEFLKQQTKETQVACIMAMAALVTQVTSNTATASIIMPLLSTAAKGLQGNPLLLLLAANFATTLGFLLPVSTASNAVIVRFTRIGVWQFFLSGLLPLVLCLGAAYVASLTWVAAVFRLNSPYPSSPQ</sequence>
<keyword evidence="4 7" id="KW-1133">Transmembrane helix</keyword>
<feature type="compositionally biased region" description="Low complexity" evidence="6">
    <location>
        <begin position="53"/>
        <end position="71"/>
    </location>
</feature>
<dbReference type="GeneID" id="25477928"/>
<feature type="transmembrane region" description="Helical" evidence="7">
    <location>
        <begin position="704"/>
        <end position="731"/>
    </location>
</feature>
<dbReference type="EMBL" id="HG722992">
    <property type="protein sequence ID" value="CDJ64665.1"/>
    <property type="molecule type" value="Genomic_DNA"/>
</dbReference>
<protein>
    <submittedName>
        <fullName evidence="9">Solute carrier family 13, putative</fullName>
    </submittedName>
</protein>
<feature type="transmembrane region" description="Helical" evidence="7">
    <location>
        <begin position="139"/>
        <end position="166"/>
    </location>
</feature>
<feature type="transmembrane region" description="Helical" evidence="7">
    <location>
        <begin position="378"/>
        <end position="396"/>
    </location>
</feature>
<evidence type="ECO:0000313" key="9">
    <source>
        <dbReference type="EMBL" id="CDJ64665.1"/>
    </source>
</evidence>
<reference evidence="9" key="2">
    <citation type="submission" date="2013-10" db="EMBL/GenBank/DDBJ databases">
        <authorList>
            <person name="Aslett M."/>
        </authorList>
    </citation>
    <scope>NUCLEOTIDE SEQUENCE [LARGE SCALE GENOMIC DNA]</scope>
    <source>
        <strain evidence="9">Houghton</strain>
    </source>
</reference>
<feature type="transmembrane region" description="Helical" evidence="7">
    <location>
        <begin position="535"/>
        <end position="554"/>
    </location>
</feature>
<dbReference type="AlphaFoldDB" id="U6MSN2"/>
<feature type="transmembrane region" description="Helical" evidence="7">
    <location>
        <begin position="402"/>
        <end position="422"/>
    </location>
</feature>
<feature type="region of interest" description="Disordered" evidence="6">
    <location>
        <begin position="501"/>
        <end position="523"/>
    </location>
</feature>
<evidence type="ECO:0000259" key="8">
    <source>
        <dbReference type="Pfam" id="PF03600"/>
    </source>
</evidence>
<feature type="compositionally biased region" description="Basic and acidic residues" evidence="6">
    <location>
        <begin position="39"/>
        <end position="51"/>
    </location>
</feature>
<evidence type="ECO:0000256" key="2">
    <source>
        <dbReference type="ARBA" id="ARBA00022448"/>
    </source>
</evidence>
<comment type="subcellular location">
    <subcellularLocation>
        <location evidence="1">Membrane</location>
        <topology evidence="1">Multi-pass membrane protein</topology>
    </subcellularLocation>
</comment>
<keyword evidence="10" id="KW-1185">Reference proteome</keyword>
<feature type="region of interest" description="Disordered" evidence="6">
    <location>
        <begin position="336"/>
        <end position="357"/>
    </location>
</feature>
<dbReference type="PANTHER" id="PTHR10283">
    <property type="entry name" value="SOLUTE CARRIER FAMILY 13 MEMBER"/>
    <property type="match status" value="1"/>
</dbReference>
<keyword evidence="2" id="KW-0813">Transport</keyword>
<keyword evidence="3 7" id="KW-0812">Transmembrane</keyword>
<organism evidence="9 10">
    <name type="scientific">Eimeria necatrix</name>
    <dbReference type="NCBI Taxonomy" id="51315"/>
    <lineage>
        <taxon>Eukaryota</taxon>
        <taxon>Sar</taxon>
        <taxon>Alveolata</taxon>
        <taxon>Apicomplexa</taxon>
        <taxon>Conoidasida</taxon>
        <taxon>Coccidia</taxon>
        <taxon>Eucoccidiorida</taxon>
        <taxon>Eimeriorina</taxon>
        <taxon>Eimeriidae</taxon>
        <taxon>Eimeria</taxon>
    </lineage>
</organism>
<feature type="compositionally biased region" description="Gly residues" evidence="6">
    <location>
        <begin position="508"/>
        <end position="521"/>
    </location>
</feature>
<accession>U6MSN2</accession>
<dbReference type="VEuPathDB" id="ToxoDB:ENH_00077980"/>
<dbReference type="Pfam" id="PF03600">
    <property type="entry name" value="CitMHS"/>
    <property type="match status" value="2"/>
</dbReference>
<proteinExistence type="predicted"/>
<dbReference type="OrthoDB" id="348150at2759"/>
<evidence type="ECO:0000256" key="4">
    <source>
        <dbReference type="ARBA" id="ARBA00022989"/>
    </source>
</evidence>
<feature type="compositionally biased region" description="Low complexity" evidence="6">
    <location>
        <begin position="336"/>
        <end position="356"/>
    </location>
</feature>
<evidence type="ECO:0000313" key="10">
    <source>
        <dbReference type="Proteomes" id="UP000030754"/>
    </source>
</evidence>
<reference evidence="9" key="1">
    <citation type="submission" date="2013-10" db="EMBL/GenBank/DDBJ databases">
        <title>Genomic analysis of the causative agents of coccidiosis in chickens.</title>
        <authorList>
            <person name="Reid A.J."/>
            <person name="Blake D."/>
            <person name="Billington K."/>
            <person name="Browne H."/>
            <person name="Dunn M."/>
            <person name="Hung S."/>
            <person name="Kawahara F."/>
            <person name="Miranda-Saavedra D."/>
            <person name="Mourier T."/>
            <person name="Nagra H."/>
            <person name="Otto T.D."/>
            <person name="Rawlings N."/>
            <person name="Sanchez A."/>
            <person name="Sanders M."/>
            <person name="Subramaniam C."/>
            <person name="Tay Y."/>
            <person name="Dear P."/>
            <person name="Doerig C."/>
            <person name="Gruber A."/>
            <person name="Parkinson J."/>
            <person name="Shirley M."/>
            <person name="Wan K.L."/>
            <person name="Berriman M."/>
            <person name="Tomley F."/>
            <person name="Pain A."/>
        </authorList>
    </citation>
    <scope>NUCLEOTIDE SEQUENCE [LARGE SCALE GENOMIC DNA]</scope>
    <source>
        <strain evidence="9">Houghton</strain>
    </source>
</reference>
<name>U6MSN2_9EIME</name>
<evidence type="ECO:0000256" key="3">
    <source>
        <dbReference type="ARBA" id="ARBA00022692"/>
    </source>
</evidence>
<dbReference type="Proteomes" id="UP000030754">
    <property type="component" value="Unassembled WGS sequence"/>
</dbReference>
<evidence type="ECO:0000256" key="7">
    <source>
        <dbReference type="SAM" id="Phobius"/>
    </source>
</evidence>
<evidence type="ECO:0000256" key="1">
    <source>
        <dbReference type="ARBA" id="ARBA00004141"/>
    </source>
</evidence>
<feature type="transmembrane region" description="Helical" evidence="7">
    <location>
        <begin position="172"/>
        <end position="192"/>
    </location>
</feature>
<feature type="domain" description="Citrate transporter-like" evidence="8">
    <location>
        <begin position="147"/>
        <end position="253"/>
    </location>
</feature>
<dbReference type="PANTHER" id="PTHR10283:SF82">
    <property type="entry name" value="SOLUTE CARRIER FAMILY 13 MEMBER 2"/>
    <property type="match status" value="1"/>
</dbReference>
<feature type="region of interest" description="Disordered" evidence="6">
    <location>
        <begin position="25"/>
        <end position="77"/>
    </location>
</feature>
<evidence type="ECO:0000256" key="5">
    <source>
        <dbReference type="ARBA" id="ARBA00023136"/>
    </source>
</evidence>
<feature type="transmembrane region" description="Helical" evidence="7">
    <location>
        <begin position="780"/>
        <end position="807"/>
    </location>
</feature>
<feature type="domain" description="Citrate transporter-like" evidence="8">
    <location>
        <begin position="641"/>
        <end position="801"/>
    </location>
</feature>
<gene>
    <name evidence="9" type="ORF">ENH_00077980</name>
</gene>